<comment type="caution">
    <text evidence="1">The sequence shown here is derived from an EMBL/GenBank/DDBJ whole genome shotgun (WGS) entry which is preliminary data.</text>
</comment>
<dbReference type="Proteomes" id="UP001272242">
    <property type="component" value="Unassembled WGS sequence"/>
</dbReference>
<gene>
    <name evidence="1" type="ORF">R5W23_001614</name>
</gene>
<sequence>MFWMMRHRTAFLLLVLLTAGCGKTDSAPQKVTDTRSPAQYFKDEQAATVTPHGRIRTDTVTERNGRIEYSSDNGMKWSVGYSKRADGTYRYDAPERLDK</sequence>
<reference evidence="2" key="1">
    <citation type="journal article" date="2023" name="Mar. Drugs">
        <title>Gemmata algarum, a Novel Planctomycete Isolated from an Algal Mat, Displays Antimicrobial Activity.</title>
        <authorList>
            <person name="Kumar G."/>
            <person name="Kallscheuer N."/>
            <person name="Kashif M."/>
            <person name="Ahamad S."/>
            <person name="Jagadeeshwari U."/>
            <person name="Pannikurungottu S."/>
            <person name="Haufschild T."/>
            <person name="Kabuu M."/>
            <person name="Sasikala C."/>
            <person name="Jogler C."/>
            <person name="Ramana C."/>
        </authorList>
    </citation>
    <scope>NUCLEOTIDE SEQUENCE [LARGE SCALE GENOMIC DNA]</scope>
    <source>
        <strain evidence="2">JC673</strain>
    </source>
</reference>
<organism evidence="1 2">
    <name type="scientific">Gemmata algarum</name>
    <dbReference type="NCBI Taxonomy" id="2975278"/>
    <lineage>
        <taxon>Bacteria</taxon>
        <taxon>Pseudomonadati</taxon>
        <taxon>Planctomycetota</taxon>
        <taxon>Planctomycetia</taxon>
        <taxon>Gemmatales</taxon>
        <taxon>Gemmataceae</taxon>
        <taxon>Gemmata</taxon>
    </lineage>
</organism>
<dbReference type="PROSITE" id="PS51257">
    <property type="entry name" value="PROKAR_LIPOPROTEIN"/>
    <property type="match status" value="1"/>
</dbReference>
<protein>
    <submittedName>
        <fullName evidence="1">Uncharacterized protein</fullName>
    </submittedName>
</protein>
<dbReference type="EMBL" id="JAXBLV010000178">
    <property type="protein sequence ID" value="MDY3560380.1"/>
    <property type="molecule type" value="Genomic_DNA"/>
</dbReference>
<dbReference type="RefSeq" id="WP_320686966.1">
    <property type="nucleotide sequence ID" value="NZ_JAXBLV010000178.1"/>
</dbReference>
<proteinExistence type="predicted"/>
<name>A0ABU5EYJ1_9BACT</name>
<accession>A0ABU5EYJ1</accession>
<evidence type="ECO:0000313" key="2">
    <source>
        <dbReference type="Proteomes" id="UP001272242"/>
    </source>
</evidence>
<evidence type="ECO:0000313" key="1">
    <source>
        <dbReference type="EMBL" id="MDY3560380.1"/>
    </source>
</evidence>
<keyword evidence="2" id="KW-1185">Reference proteome</keyword>